<evidence type="ECO:0000313" key="2">
    <source>
        <dbReference type="EMBL" id="SHH96727.1"/>
    </source>
</evidence>
<accession>A0A1M5XA43</accession>
<dbReference type="EMBL" id="FQXM01000026">
    <property type="protein sequence ID" value="SHH96727.1"/>
    <property type="molecule type" value="Genomic_DNA"/>
</dbReference>
<dbReference type="Pfam" id="PF25250">
    <property type="entry name" value="DUF7852"/>
    <property type="match status" value="1"/>
</dbReference>
<evidence type="ECO:0000259" key="1">
    <source>
        <dbReference type="Pfam" id="PF25250"/>
    </source>
</evidence>
<gene>
    <name evidence="2" type="ORF">SAMN02745207_03489</name>
</gene>
<dbReference type="STRING" id="1121316.SAMN02745207_03489"/>
<sequence length="248" mass="28723">MSTKHKHRRSQGENNEKILFDVVKVEEDTIINECAPKIQDSDNKSNIYDTDSYAELLETQIIPQCFTESSNVVCKDGEFLCKLPVVIAKCDISINIQSIVKFFQPILQVINIENNVILNNYSYERKSHNLFLDGYVRQLIQYATVNKIKKEVINGEIKYSLIYLPFQCTSNAKLENCFESQEKSQGVYCQLISSKVLETAIQEDKIEIQNFIVEENTFDKMNEKIYVSLQINLIQDKFILINKNQHST</sequence>
<reference evidence="2 3" key="1">
    <citation type="submission" date="2016-11" db="EMBL/GenBank/DDBJ databases">
        <authorList>
            <person name="Jaros S."/>
            <person name="Januszkiewicz K."/>
            <person name="Wedrychowicz H."/>
        </authorList>
    </citation>
    <scope>NUCLEOTIDE SEQUENCE [LARGE SCALE GENOMIC DNA]</scope>
    <source>
        <strain evidence="2 3">DSM 8605</strain>
    </source>
</reference>
<dbReference type="OrthoDB" id="2381017at2"/>
<protein>
    <recommendedName>
        <fullName evidence="1">DUF7852 domain-containing protein</fullName>
    </recommendedName>
</protein>
<feature type="domain" description="DUF7852" evidence="1">
    <location>
        <begin position="25"/>
        <end position="151"/>
    </location>
</feature>
<organism evidence="2 3">
    <name type="scientific">Clostridium grantii DSM 8605</name>
    <dbReference type="NCBI Taxonomy" id="1121316"/>
    <lineage>
        <taxon>Bacteria</taxon>
        <taxon>Bacillati</taxon>
        <taxon>Bacillota</taxon>
        <taxon>Clostridia</taxon>
        <taxon>Eubacteriales</taxon>
        <taxon>Clostridiaceae</taxon>
        <taxon>Clostridium</taxon>
    </lineage>
</organism>
<keyword evidence="3" id="KW-1185">Reference proteome</keyword>
<dbReference type="InterPro" id="IPR057174">
    <property type="entry name" value="DUF7852"/>
</dbReference>
<dbReference type="RefSeq" id="WP_073340028.1">
    <property type="nucleotide sequence ID" value="NZ_FQXM01000026.1"/>
</dbReference>
<dbReference type="AlphaFoldDB" id="A0A1M5XA43"/>
<proteinExistence type="predicted"/>
<evidence type="ECO:0000313" key="3">
    <source>
        <dbReference type="Proteomes" id="UP000184447"/>
    </source>
</evidence>
<dbReference type="Proteomes" id="UP000184447">
    <property type="component" value="Unassembled WGS sequence"/>
</dbReference>
<name>A0A1M5XA43_9CLOT</name>